<gene>
    <name evidence="1" type="ORF">ALO94_200185</name>
</gene>
<evidence type="ECO:0000313" key="1">
    <source>
        <dbReference type="EMBL" id="KPY65047.1"/>
    </source>
</evidence>
<dbReference type="Proteomes" id="UP000050384">
    <property type="component" value="Unassembled WGS sequence"/>
</dbReference>
<dbReference type="AlphaFoldDB" id="A0A0P9ZTK3"/>
<name>A0A0P9ZTK3_PSESX</name>
<evidence type="ECO:0000313" key="2">
    <source>
        <dbReference type="Proteomes" id="UP000050384"/>
    </source>
</evidence>
<sequence length="95" mass="10935">MGQYANRSFARAIVVDHPATRLELTHLLDQRWRTGFATDDQRMLRQHVGGLSGLQQCGQMTRHDFQHADLMLGHVGRKGVRVETQRFGQHMQRSP</sequence>
<reference evidence="1 2" key="1">
    <citation type="submission" date="2015-09" db="EMBL/GenBank/DDBJ databases">
        <title>Genome announcement of multiple Pseudomonas syringae strains.</title>
        <authorList>
            <person name="Thakur S."/>
            <person name="Wang P.W."/>
            <person name="Gong Y."/>
            <person name="Weir B.S."/>
            <person name="Guttman D.S."/>
        </authorList>
    </citation>
    <scope>NUCLEOTIDE SEQUENCE [LARGE SCALE GENOMIC DNA]</scope>
    <source>
        <strain evidence="1 2">ICMP16929</strain>
    </source>
</reference>
<accession>A0A0P9ZTK3</accession>
<comment type="caution">
    <text evidence="1">The sequence shown here is derived from an EMBL/GenBank/DDBJ whole genome shotgun (WGS) entry which is preliminary data.</text>
</comment>
<organism evidence="1 2">
    <name type="scientific">Pseudomonas syringae pv. spinaceae</name>
    <dbReference type="NCBI Taxonomy" id="264459"/>
    <lineage>
        <taxon>Bacteria</taxon>
        <taxon>Pseudomonadati</taxon>
        <taxon>Pseudomonadota</taxon>
        <taxon>Gammaproteobacteria</taxon>
        <taxon>Pseudomonadales</taxon>
        <taxon>Pseudomonadaceae</taxon>
        <taxon>Pseudomonas</taxon>
        <taxon>Pseudomonas syringae</taxon>
    </lineage>
</organism>
<dbReference type="EMBL" id="LJRI01001320">
    <property type="protein sequence ID" value="KPY65047.1"/>
    <property type="molecule type" value="Genomic_DNA"/>
</dbReference>
<proteinExistence type="predicted"/>
<protein>
    <submittedName>
        <fullName evidence="1">Cobalt transporter</fullName>
    </submittedName>
</protein>